<dbReference type="PANTHER" id="PTHR14969">
    <property type="entry name" value="SPHINGOSINE-1-PHOSPHATE PHOSPHOHYDROLASE"/>
    <property type="match status" value="1"/>
</dbReference>
<protein>
    <submittedName>
        <fullName evidence="3">Phosphatase PAP2 family protein</fullName>
    </submittedName>
</protein>
<dbReference type="InterPro" id="IPR000326">
    <property type="entry name" value="PAP2/HPO"/>
</dbReference>
<dbReference type="SMART" id="SM00014">
    <property type="entry name" value="acidPPc"/>
    <property type="match status" value="1"/>
</dbReference>
<sequence length="244" mass="25770">MTAHHASSPLPRVELSTRPKLNPVAALYVPGAFVAVALFCWLAALVVDHPGPFAADANVMNGFIQIRTGLLTIIAQAIAVGTDPAVTAGVVIAAALWLLMRSKDRMSAAFLVGAAVATAVALEAAKLWVDRPRPPAAMQLMPETNNSFPSGHVTGVVAVFGALAMVAVLRGVRRFLVVTIWSVLVVLVVLDRLYLGVHWSSDIVGALLLGTAVLLLELAVLRRMMPTHLPKTDPVSAHHPSPGR</sequence>
<evidence type="ECO:0000259" key="2">
    <source>
        <dbReference type="SMART" id="SM00014"/>
    </source>
</evidence>
<dbReference type="Pfam" id="PF01569">
    <property type="entry name" value="PAP2"/>
    <property type="match status" value="1"/>
</dbReference>
<feature type="transmembrane region" description="Helical" evidence="1">
    <location>
        <begin position="84"/>
        <end position="100"/>
    </location>
</feature>
<feature type="transmembrane region" description="Helical" evidence="1">
    <location>
        <begin position="107"/>
        <end position="129"/>
    </location>
</feature>
<gene>
    <name evidence="3" type="ORF">ABLG96_19865</name>
</gene>
<dbReference type="SUPFAM" id="SSF48317">
    <property type="entry name" value="Acid phosphatase/Vanadium-dependent haloperoxidase"/>
    <property type="match status" value="1"/>
</dbReference>
<feature type="transmembrane region" description="Helical" evidence="1">
    <location>
        <begin position="25"/>
        <end position="47"/>
    </location>
</feature>
<evidence type="ECO:0000256" key="1">
    <source>
        <dbReference type="SAM" id="Phobius"/>
    </source>
</evidence>
<dbReference type="RefSeq" id="WP_353649040.1">
    <property type="nucleotide sequence ID" value="NZ_CP159218.1"/>
</dbReference>
<feature type="transmembrane region" description="Helical" evidence="1">
    <location>
        <begin position="203"/>
        <end position="221"/>
    </location>
</feature>
<feature type="domain" description="Phosphatidic acid phosphatase type 2/haloperoxidase" evidence="2">
    <location>
        <begin position="107"/>
        <end position="218"/>
    </location>
</feature>
<reference evidence="3" key="1">
    <citation type="submission" date="2024-05" db="EMBL/GenBank/DDBJ databases">
        <authorList>
            <person name="Cai S.Y."/>
            <person name="Jin L.M."/>
            <person name="Li H.R."/>
        </authorList>
    </citation>
    <scope>NUCLEOTIDE SEQUENCE</scope>
    <source>
        <strain evidence="3">A5-74</strain>
    </source>
</reference>
<keyword evidence="1" id="KW-0472">Membrane</keyword>
<dbReference type="AlphaFoldDB" id="A0AAU8DPI4"/>
<evidence type="ECO:0000313" key="3">
    <source>
        <dbReference type="EMBL" id="XCG63425.1"/>
    </source>
</evidence>
<dbReference type="EMBL" id="CP159218">
    <property type="protein sequence ID" value="XCG63425.1"/>
    <property type="molecule type" value="Genomic_DNA"/>
</dbReference>
<organism evidence="3">
    <name type="scientific">Nakamurella sp. A5-74</name>
    <dbReference type="NCBI Taxonomy" id="3158264"/>
    <lineage>
        <taxon>Bacteria</taxon>
        <taxon>Bacillati</taxon>
        <taxon>Actinomycetota</taxon>
        <taxon>Actinomycetes</taxon>
        <taxon>Nakamurellales</taxon>
        <taxon>Nakamurellaceae</taxon>
        <taxon>Nakamurella</taxon>
    </lineage>
</organism>
<dbReference type="Gene3D" id="1.20.144.10">
    <property type="entry name" value="Phosphatidic acid phosphatase type 2/haloperoxidase"/>
    <property type="match status" value="1"/>
</dbReference>
<keyword evidence="1" id="KW-1133">Transmembrane helix</keyword>
<feature type="transmembrane region" description="Helical" evidence="1">
    <location>
        <begin position="175"/>
        <end position="197"/>
    </location>
</feature>
<accession>A0AAU8DPI4</accession>
<dbReference type="InterPro" id="IPR036938">
    <property type="entry name" value="PAP2/HPO_sf"/>
</dbReference>
<name>A0AAU8DPI4_9ACTN</name>
<proteinExistence type="predicted"/>
<feature type="transmembrane region" description="Helical" evidence="1">
    <location>
        <begin position="149"/>
        <end position="168"/>
    </location>
</feature>
<keyword evidence="1" id="KW-0812">Transmembrane</keyword>
<dbReference type="PANTHER" id="PTHR14969:SF13">
    <property type="entry name" value="AT30094P"/>
    <property type="match status" value="1"/>
</dbReference>